<dbReference type="KEGG" id="bgm:CAL15_14615"/>
<gene>
    <name evidence="2" type="ORF">CAL15_14615</name>
</gene>
<evidence type="ECO:0000313" key="3">
    <source>
        <dbReference type="Proteomes" id="UP000194161"/>
    </source>
</evidence>
<name>A0A1W6ZJ55_9BORD</name>
<dbReference type="InterPro" id="IPR005586">
    <property type="entry name" value="ABC_trans_aux"/>
</dbReference>
<evidence type="ECO:0000259" key="1">
    <source>
        <dbReference type="Pfam" id="PF03886"/>
    </source>
</evidence>
<dbReference type="SUPFAM" id="SSF159594">
    <property type="entry name" value="XCC0632-like"/>
    <property type="match status" value="1"/>
</dbReference>
<keyword evidence="3" id="KW-1185">Reference proteome</keyword>
<proteinExistence type="predicted"/>
<protein>
    <recommendedName>
        <fullName evidence="1">ABC-type transport auxiliary lipoprotein component domain-containing protein</fullName>
    </recommendedName>
</protein>
<organism evidence="2 3">
    <name type="scientific">Bordetella genomosp. 13</name>
    <dbReference type="NCBI Taxonomy" id="463040"/>
    <lineage>
        <taxon>Bacteria</taxon>
        <taxon>Pseudomonadati</taxon>
        <taxon>Pseudomonadota</taxon>
        <taxon>Betaproteobacteria</taxon>
        <taxon>Burkholderiales</taxon>
        <taxon>Alcaligenaceae</taxon>
        <taxon>Bordetella</taxon>
    </lineage>
</organism>
<dbReference type="Gene3D" id="3.40.50.10610">
    <property type="entry name" value="ABC-type transport auxiliary lipoprotein component"/>
    <property type="match status" value="1"/>
</dbReference>
<reference evidence="2 3" key="1">
    <citation type="submission" date="2017-05" db="EMBL/GenBank/DDBJ databases">
        <title>Complete and WGS of Bordetella genogroups.</title>
        <authorList>
            <person name="Spilker T."/>
            <person name="LiPuma J."/>
        </authorList>
    </citation>
    <scope>NUCLEOTIDE SEQUENCE [LARGE SCALE GENOMIC DNA]</scope>
    <source>
        <strain evidence="2 3">AU7206</strain>
    </source>
</reference>
<sequence>MAASMAAALAAALAGCADSPPVRYHTLVAPPQAPAGNGGAVAAANYMIEVLPVSVPPQVDQPQLMLRNGTGQLTAVYSDRWSAPLADEMRDALSDALTRQLGVPDVRVVKPLGSTPVWRVLVDMQRFESTPGSSAVIEATWRVRRDAQGEAKVAGLLCRSRVDVPVSGGGGAEPSAASESDAVVRAHQQAIAQLGSTIASAIRAQGQGATPASDQVQLLGCVAA</sequence>
<feature type="domain" description="ABC-type transport auxiliary lipoprotein component" evidence="1">
    <location>
        <begin position="33"/>
        <end position="199"/>
    </location>
</feature>
<dbReference type="Pfam" id="PF03886">
    <property type="entry name" value="ABC_trans_aux"/>
    <property type="match status" value="1"/>
</dbReference>
<dbReference type="OrthoDB" id="1494661at2"/>
<dbReference type="RefSeq" id="WP_086081107.1">
    <property type="nucleotide sequence ID" value="NZ_CP021111.1"/>
</dbReference>
<dbReference type="Proteomes" id="UP000194161">
    <property type="component" value="Chromosome"/>
</dbReference>
<dbReference type="EMBL" id="CP021111">
    <property type="protein sequence ID" value="ARP97458.1"/>
    <property type="molecule type" value="Genomic_DNA"/>
</dbReference>
<dbReference type="AlphaFoldDB" id="A0A1W6ZJ55"/>
<accession>A0A1W6ZJ55</accession>
<evidence type="ECO:0000313" key="2">
    <source>
        <dbReference type="EMBL" id="ARP97458.1"/>
    </source>
</evidence>
<dbReference type="STRING" id="463040.CAL15_14615"/>